<dbReference type="AlphaFoldDB" id="A0A1I6GCG7"/>
<dbReference type="Proteomes" id="UP000199478">
    <property type="component" value="Unassembled WGS sequence"/>
</dbReference>
<name>A0A1I6GCG7_9RHOB</name>
<protein>
    <submittedName>
        <fullName evidence="1">Uncharacterized protein</fullName>
    </submittedName>
</protein>
<dbReference type="RefSeq" id="WP_165615003.1">
    <property type="nucleotide sequence ID" value="NZ_FOYP01000001.1"/>
</dbReference>
<accession>A0A1I6GCG7</accession>
<organism evidence="1 2">
    <name type="scientific">Yoonia tamlensis</name>
    <dbReference type="NCBI Taxonomy" id="390270"/>
    <lineage>
        <taxon>Bacteria</taxon>
        <taxon>Pseudomonadati</taxon>
        <taxon>Pseudomonadota</taxon>
        <taxon>Alphaproteobacteria</taxon>
        <taxon>Rhodobacterales</taxon>
        <taxon>Paracoccaceae</taxon>
        <taxon>Yoonia</taxon>
    </lineage>
</organism>
<sequence>MKFLFTVLLGAILGAAGAFYYIYLYHADAGEQALMRDTITTYLPFLSEYINP</sequence>
<evidence type="ECO:0000313" key="1">
    <source>
        <dbReference type="EMBL" id="SFR39876.1"/>
    </source>
</evidence>
<dbReference type="STRING" id="390270.SAMN04488005_1421"/>
<dbReference type="EMBL" id="FOYP01000001">
    <property type="protein sequence ID" value="SFR39876.1"/>
    <property type="molecule type" value="Genomic_DNA"/>
</dbReference>
<evidence type="ECO:0000313" key="2">
    <source>
        <dbReference type="Proteomes" id="UP000199478"/>
    </source>
</evidence>
<gene>
    <name evidence="1" type="ORF">SAMN04488005_1421</name>
</gene>
<proteinExistence type="predicted"/>
<reference evidence="2" key="1">
    <citation type="submission" date="2016-10" db="EMBL/GenBank/DDBJ databases">
        <authorList>
            <person name="Varghese N."/>
            <person name="Submissions S."/>
        </authorList>
    </citation>
    <scope>NUCLEOTIDE SEQUENCE [LARGE SCALE GENOMIC DNA]</scope>
    <source>
        <strain evidence="2">DSM 26879</strain>
    </source>
</reference>
<keyword evidence="2" id="KW-1185">Reference proteome</keyword>